<proteinExistence type="predicted"/>
<organism evidence="1 2">
    <name type="scientific">Brevundimonas basaltis</name>
    <dbReference type="NCBI Taxonomy" id="472166"/>
    <lineage>
        <taxon>Bacteria</taxon>
        <taxon>Pseudomonadati</taxon>
        <taxon>Pseudomonadota</taxon>
        <taxon>Alphaproteobacteria</taxon>
        <taxon>Caulobacterales</taxon>
        <taxon>Caulobacteraceae</taxon>
        <taxon>Brevundimonas</taxon>
    </lineage>
</organism>
<reference evidence="1 2" key="1">
    <citation type="submission" date="2020-08" db="EMBL/GenBank/DDBJ databases">
        <title>Genomic Encyclopedia of Type Strains, Phase IV (KMG-IV): sequencing the most valuable type-strain genomes for metagenomic binning, comparative biology and taxonomic classification.</title>
        <authorList>
            <person name="Goeker M."/>
        </authorList>
    </citation>
    <scope>NUCLEOTIDE SEQUENCE [LARGE SCALE GENOMIC DNA]</scope>
    <source>
        <strain evidence="1 2">DSM 25335</strain>
    </source>
</reference>
<dbReference type="AlphaFoldDB" id="A0A7W8HXV3"/>
<dbReference type="PROSITE" id="PS51257">
    <property type="entry name" value="PROKAR_LIPOPROTEIN"/>
    <property type="match status" value="1"/>
</dbReference>
<dbReference type="InterPro" id="IPR021959">
    <property type="entry name" value="DUF3576"/>
</dbReference>
<name>A0A7W8HXV3_9CAUL</name>
<accession>A0A7W8HXV3</accession>
<evidence type="ECO:0000313" key="1">
    <source>
        <dbReference type="EMBL" id="MBB5291684.1"/>
    </source>
</evidence>
<dbReference type="EMBL" id="JACHFZ010000002">
    <property type="protein sequence ID" value="MBB5291684.1"/>
    <property type="molecule type" value="Genomic_DNA"/>
</dbReference>
<dbReference type="Proteomes" id="UP000566663">
    <property type="component" value="Unassembled WGS sequence"/>
</dbReference>
<evidence type="ECO:0000313" key="2">
    <source>
        <dbReference type="Proteomes" id="UP000566663"/>
    </source>
</evidence>
<dbReference type="Pfam" id="PF12100">
    <property type="entry name" value="DUF3576"/>
    <property type="match status" value="1"/>
</dbReference>
<comment type="caution">
    <text evidence="1">The sequence shown here is derived from an EMBL/GenBank/DDBJ whole genome shotgun (WGS) entry which is preliminary data.</text>
</comment>
<protein>
    <recommendedName>
        <fullName evidence="3">DUF3576 domain-containing protein</fullName>
    </recommendedName>
</protein>
<keyword evidence="2" id="KW-1185">Reference proteome</keyword>
<evidence type="ECO:0008006" key="3">
    <source>
        <dbReference type="Google" id="ProtNLM"/>
    </source>
</evidence>
<gene>
    <name evidence="1" type="ORF">HNQ67_001198</name>
</gene>
<dbReference type="RefSeq" id="WP_183253356.1">
    <property type="nucleotide sequence ID" value="NZ_BAAAFF010000006.1"/>
</dbReference>
<sequence>MVLVRGAAIALIASGLMLGGCGGIPGFGGGSKPATGAQTGIGVNAFLWRATLDTLSFMPLASADPWGGVVNYDWYTDPQTPNERFKATVFILDTRLRADALNVTVTKEVRDATGGWVGAPVAAQTETDLENAILTKARQLNLSTAR</sequence>